<feature type="domain" description="Glycosyl transferase family 1" evidence="2">
    <location>
        <begin position="183"/>
        <end position="337"/>
    </location>
</feature>
<accession>A0A1K2IX24</accession>
<dbReference type="InterPro" id="IPR001296">
    <property type="entry name" value="Glyco_trans_1"/>
</dbReference>
<dbReference type="Pfam" id="PF00534">
    <property type="entry name" value="Glycos_transf_1"/>
    <property type="match status" value="1"/>
</dbReference>
<dbReference type="PANTHER" id="PTHR46401:SF2">
    <property type="entry name" value="GLYCOSYLTRANSFERASE WBBK-RELATED"/>
    <property type="match status" value="1"/>
</dbReference>
<dbReference type="CDD" id="cd03801">
    <property type="entry name" value="GT4_PimA-like"/>
    <property type="match status" value="1"/>
</dbReference>
<dbReference type="OrthoDB" id="7560678at2"/>
<dbReference type="Gene3D" id="3.40.50.2000">
    <property type="entry name" value="Glycogen Phosphorylase B"/>
    <property type="match status" value="2"/>
</dbReference>
<name>A0A1K2IX24_9FLAO</name>
<evidence type="ECO:0000259" key="3">
    <source>
        <dbReference type="Pfam" id="PF13439"/>
    </source>
</evidence>
<dbReference type="GO" id="GO:0009103">
    <property type="term" value="P:lipopolysaccharide biosynthetic process"/>
    <property type="evidence" value="ECO:0007669"/>
    <property type="project" value="TreeGrafter"/>
</dbReference>
<proteinExistence type="predicted"/>
<organism evidence="4 5">
    <name type="scientific">Chryseobacterium limigenitum</name>
    <dbReference type="NCBI Taxonomy" id="1612149"/>
    <lineage>
        <taxon>Bacteria</taxon>
        <taxon>Pseudomonadati</taxon>
        <taxon>Bacteroidota</taxon>
        <taxon>Flavobacteriia</taxon>
        <taxon>Flavobacteriales</taxon>
        <taxon>Weeksellaceae</taxon>
        <taxon>Chryseobacterium group</taxon>
        <taxon>Chryseobacterium</taxon>
    </lineage>
</organism>
<dbReference type="STRING" id="1612149.SAMN05216324_12722"/>
<evidence type="ECO:0000259" key="2">
    <source>
        <dbReference type="Pfam" id="PF00534"/>
    </source>
</evidence>
<dbReference type="RefSeq" id="WP_072412717.1">
    <property type="nucleotide sequence ID" value="NZ_FPKW01000027.1"/>
</dbReference>
<reference evidence="5" key="1">
    <citation type="submission" date="2016-10" db="EMBL/GenBank/DDBJ databases">
        <authorList>
            <person name="Varghese N."/>
            <person name="Submissions S."/>
        </authorList>
    </citation>
    <scope>NUCLEOTIDE SEQUENCE [LARGE SCALE GENOMIC DNA]</scope>
    <source>
        <strain evidence="5">SUR2</strain>
    </source>
</reference>
<evidence type="ECO:0000313" key="4">
    <source>
        <dbReference type="EMBL" id="SFZ96838.1"/>
    </source>
</evidence>
<keyword evidence="1 4" id="KW-0808">Transferase</keyword>
<dbReference type="InterPro" id="IPR028098">
    <property type="entry name" value="Glyco_trans_4-like_N"/>
</dbReference>
<sequence length="358" mass="41234">MKRIVAIHLLNDYSGSPKVLMQLLKAWTKNEIDTHLFTSGGRTGFLSDIPNVKNHFFWYRFSPSSWVRIANFFVSQFLLMIKLLFFLKKQDVVYINTVLPFGAAIAGKIKGCKIIYHIHETSVKPKIFKNFLFGMAKRTADKIVFVSEYLLQQESLIDRQVILYNVLESDFTDQADQFQYVEKPVPIVLMICSLKIYKGVDEFLKLAEKNNSYLFKLVVNASEKEIQEYFRGKTIPDNLTIYPTQTNTHPFYREASIIVNLSHPDLWIETFGLTILEGMRYRLPAIVPPVGGVTELVKDGKNGFLINSKNVDELSEKITYILSNSDVYQSFSETSYQTSLLFSEAYFEKESLQIISNL</sequence>
<dbReference type="PANTHER" id="PTHR46401">
    <property type="entry name" value="GLYCOSYLTRANSFERASE WBBK-RELATED"/>
    <property type="match status" value="1"/>
</dbReference>
<protein>
    <submittedName>
        <fullName evidence="4">Glycosyltransferase involved in cell wall bisynthesis</fullName>
    </submittedName>
</protein>
<dbReference type="GO" id="GO:0016757">
    <property type="term" value="F:glycosyltransferase activity"/>
    <property type="evidence" value="ECO:0007669"/>
    <property type="project" value="InterPro"/>
</dbReference>
<keyword evidence="5" id="KW-1185">Reference proteome</keyword>
<dbReference type="SUPFAM" id="SSF53756">
    <property type="entry name" value="UDP-Glycosyltransferase/glycogen phosphorylase"/>
    <property type="match status" value="1"/>
</dbReference>
<evidence type="ECO:0000313" key="5">
    <source>
        <dbReference type="Proteomes" id="UP000182034"/>
    </source>
</evidence>
<feature type="domain" description="Glycosyltransferase subfamily 4-like N-terminal" evidence="3">
    <location>
        <begin position="14"/>
        <end position="151"/>
    </location>
</feature>
<dbReference type="Proteomes" id="UP000182034">
    <property type="component" value="Unassembled WGS sequence"/>
</dbReference>
<dbReference type="EMBL" id="FPKW01000027">
    <property type="protein sequence ID" value="SFZ96838.1"/>
    <property type="molecule type" value="Genomic_DNA"/>
</dbReference>
<gene>
    <name evidence="4" type="ORF">SAMN05216324_12722</name>
</gene>
<evidence type="ECO:0000256" key="1">
    <source>
        <dbReference type="ARBA" id="ARBA00022679"/>
    </source>
</evidence>
<dbReference type="AlphaFoldDB" id="A0A1K2IX24"/>
<dbReference type="Pfam" id="PF13439">
    <property type="entry name" value="Glyco_transf_4"/>
    <property type="match status" value="1"/>
</dbReference>